<accession>A0A4R9JMX7</accession>
<dbReference type="Proteomes" id="UP000297609">
    <property type="component" value="Unassembled WGS sequence"/>
</dbReference>
<name>A0A4R9JMX7_9LEPT</name>
<evidence type="ECO:0000313" key="2">
    <source>
        <dbReference type="Proteomes" id="UP000297609"/>
    </source>
</evidence>
<reference evidence="1" key="1">
    <citation type="journal article" date="2019" name="PLoS Negl. Trop. Dis.">
        <title>Revisiting the worldwide diversity of Leptospira species in the environment.</title>
        <authorList>
            <person name="Vincent A.T."/>
            <person name="Schiettekatte O."/>
            <person name="Bourhy P."/>
            <person name="Veyrier F.J."/>
            <person name="Picardeau M."/>
        </authorList>
    </citation>
    <scope>NUCLEOTIDE SEQUENCE [LARGE SCALE GENOMIC DNA]</scope>
    <source>
        <strain evidence="1">201702454</strain>
    </source>
</reference>
<organism evidence="1 2">
    <name type="scientific">Leptospira kemamanensis</name>
    <dbReference type="NCBI Taxonomy" id="2484942"/>
    <lineage>
        <taxon>Bacteria</taxon>
        <taxon>Pseudomonadati</taxon>
        <taxon>Spirochaetota</taxon>
        <taxon>Spirochaetia</taxon>
        <taxon>Leptospirales</taxon>
        <taxon>Leptospiraceae</taxon>
        <taxon>Leptospira</taxon>
    </lineage>
</organism>
<keyword evidence="2" id="KW-1185">Reference proteome</keyword>
<gene>
    <name evidence="1" type="ORF">EHQ59_10390</name>
</gene>
<sequence length="185" mass="20884">MKSLTWNDFKTKLELYPELQLNFVYEQNEKIYPNYHITEFKLATIESVDCGGKIDSWKEIILQVLEPKEKVDQESMSLGKIQSIFQKVSKSLSIPEDAVLRIEFGNANHVMRQYFVSKLQIEGSTLLMHLVDGQTECKASASCGLPKEEIPLNLTAELVKNPKLTTSSCCQPSSSQTEKTSVVCC</sequence>
<dbReference type="AlphaFoldDB" id="A0A4R9JMX7"/>
<proteinExistence type="predicted"/>
<dbReference type="Pfam" id="PF20001">
    <property type="entry name" value="DUF6428"/>
    <property type="match status" value="1"/>
</dbReference>
<dbReference type="RefSeq" id="WP_135619594.1">
    <property type="nucleotide sequence ID" value="NZ_RQGG01000032.1"/>
</dbReference>
<protein>
    <submittedName>
        <fullName evidence="1">Uncharacterized protein</fullName>
    </submittedName>
</protein>
<evidence type="ECO:0000313" key="1">
    <source>
        <dbReference type="EMBL" id="TGL51307.1"/>
    </source>
</evidence>
<dbReference type="EMBL" id="RQGG01000032">
    <property type="protein sequence ID" value="TGL51307.1"/>
    <property type="molecule type" value="Genomic_DNA"/>
</dbReference>
<dbReference type="OrthoDB" id="66316at2"/>
<comment type="caution">
    <text evidence="1">The sequence shown here is derived from an EMBL/GenBank/DDBJ whole genome shotgun (WGS) entry which is preliminary data.</text>
</comment>
<dbReference type="InterPro" id="IPR045534">
    <property type="entry name" value="DUF6428"/>
</dbReference>